<organism evidence="2 3">
    <name type="scientific">Ruminococcus flavefaciens</name>
    <dbReference type="NCBI Taxonomy" id="1265"/>
    <lineage>
        <taxon>Bacteria</taxon>
        <taxon>Bacillati</taxon>
        <taxon>Bacillota</taxon>
        <taxon>Clostridia</taxon>
        <taxon>Eubacteriales</taxon>
        <taxon>Oscillospiraceae</taxon>
        <taxon>Ruminococcus</taxon>
    </lineage>
</organism>
<proteinExistence type="predicted"/>
<dbReference type="Proteomes" id="UP000183190">
    <property type="component" value="Unassembled WGS sequence"/>
</dbReference>
<name>A0A1H6HQI9_RUMFL</name>
<reference evidence="2 3" key="1">
    <citation type="submission" date="2016-10" db="EMBL/GenBank/DDBJ databases">
        <authorList>
            <person name="de Groot N.N."/>
        </authorList>
    </citation>
    <scope>NUCLEOTIDE SEQUENCE [LARGE SCALE GENOMIC DNA]</scope>
    <source>
        <strain evidence="2 3">YAD2003</strain>
    </source>
</reference>
<keyword evidence="1" id="KW-1133">Transmembrane helix</keyword>
<sequence length="662" mass="76297">MDKEENTMKDEFDIMFSREESDIEKIANNYPAAGQREKEKIYEICKRKYNILKSEDKESESDGFIKQAEGVEVYKRPKLYRFLSVAAAVAIVAGGVGGYAFMKNRNWNNFGAGTTNPVQIEPGVPQELIDELNAVTDEMLSKLERYEAFHYGVGVDIEDCFSGSVALTGDPALDAEKIELRYCRVTDEELNSIEKMEAFSKSFLTADLRSNDFVSVKDDGNDEENISLIYPDTFLENHTCFDFVSYNDSLYSRDKSFEEHSVNLTEFSRYELVSSEFYDENDAGERTSLLGYGSDVIKCERIYKMSDDRFVTIVLDIVKEDDENGAVWKINKWDIIEKDSEGEVLTRKKSKNSFNPENIENVTNADAEGEFAELQLHEMKIYHSKDEAEQAFVEYQDAWKNHTYEFKKVDVEKYADQLLSAANAEELNTLENKSYLYHICANVFHYYDTAEVKFVIDGEQQALNYHEEYERVLDNKQLYFYNKITSRSDNENEKVSVYVRDGNEGVDYYPTDKTYSKQTYSEDDIKMAGAYIPDNFRVAYCDDYEKAGVQEAWEFGNTFGEFSNLDSFVLLSDFDQWHIEGVENILGRDCAHVNLVYNDGFNENTVDRWIDIRTGLVLKSSTKSDVLSQTTEVTELKLNEPVEKVDYDLTGYTFVENERGGF</sequence>
<protein>
    <submittedName>
        <fullName evidence="2">Uncharacterized protein</fullName>
    </submittedName>
</protein>
<gene>
    <name evidence="2" type="ORF">SAMN02910265_00161</name>
</gene>
<keyword evidence="1" id="KW-0472">Membrane</keyword>
<dbReference type="EMBL" id="FNWV01000001">
    <property type="protein sequence ID" value="SEH37759.1"/>
    <property type="molecule type" value="Genomic_DNA"/>
</dbReference>
<evidence type="ECO:0000256" key="1">
    <source>
        <dbReference type="SAM" id="Phobius"/>
    </source>
</evidence>
<dbReference type="AlphaFoldDB" id="A0A1H6HQI9"/>
<evidence type="ECO:0000313" key="2">
    <source>
        <dbReference type="EMBL" id="SEH37759.1"/>
    </source>
</evidence>
<dbReference type="Gene3D" id="2.50.20.10">
    <property type="entry name" value="Lipoprotein localisation LolA/LolB/LppX"/>
    <property type="match status" value="1"/>
</dbReference>
<keyword evidence="1" id="KW-0812">Transmembrane</keyword>
<feature type="transmembrane region" description="Helical" evidence="1">
    <location>
        <begin position="82"/>
        <end position="102"/>
    </location>
</feature>
<evidence type="ECO:0000313" key="3">
    <source>
        <dbReference type="Proteomes" id="UP000183190"/>
    </source>
</evidence>
<accession>A0A1H6HQI9</accession>